<gene>
    <name evidence="2" type="ORF">BIW11_04666</name>
</gene>
<comment type="caution">
    <text evidence="2">The sequence shown here is derived from an EMBL/GenBank/DDBJ whole genome shotgun (WGS) entry which is preliminary data.</text>
</comment>
<organism evidence="2 3">
    <name type="scientific">Tropilaelaps mercedesae</name>
    <dbReference type="NCBI Taxonomy" id="418985"/>
    <lineage>
        <taxon>Eukaryota</taxon>
        <taxon>Metazoa</taxon>
        <taxon>Ecdysozoa</taxon>
        <taxon>Arthropoda</taxon>
        <taxon>Chelicerata</taxon>
        <taxon>Arachnida</taxon>
        <taxon>Acari</taxon>
        <taxon>Parasitiformes</taxon>
        <taxon>Mesostigmata</taxon>
        <taxon>Gamasina</taxon>
        <taxon>Dermanyssoidea</taxon>
        <taxon>Laelapidae</taxon>
        <taxon>Tropilaelaps</taxon>
    </lineage>
</organism>
<dbReference type="Proteomes" id="UP000192247">
    <property type="component" value="Unassembled WGS sequence"/>
</dbReference>
<name>A0A1V9X3E1_9ACAR</name>
<reference evidence="2 3" key="1">
    <citation type="journal article" date="2017" name="Gigascience">
        <title>Draft genome of the honey bee ectoparasitic mite, Tropilaelaps mercedesae, is shaped by the parasitic life history.</title>
        <authorList>
            <person name="Dong X."/>
            <person name="Armstrong S.D."/>
            <person name="Xia D."/>
            <person name="Makepeace B.L."/>
            <person name="Darby A.C."/>
            <person name="Kadowaki T."/>
        </authorList>
    </citation>
    <scope>NUCLEOTIDE SEQUENCE [LARGE SCALE GENOMIC DNA]</scope>
    <source>
        <strain evidence="2">Wuxi-XJTLU</strain>
    </source>
</reference>
<accession>A0A1V9X3E1</accession>
<feature type="region of interest" description="Disordered" evidence="1">
    <location>
        <begin position="91"/>
        <end position="145"/>
    </location>
</feature>
<evidence type="ECO:0000313" key="2">
    <source>
        <dbReference type="EMBL" id="OQR67913.1"/>
    </source>
</evidence>
<protein>
    <submittedName>
        <fullName evidence="2">Uncharacterized protein</fullName>
    </submittedName>
</protein>
<keyword evidence="3" id="KW-1185">Reference proteome</keyword>
<sequence>MSPPNWRKPPTEPRRTPAECSPFVDKLFPGKSANLGPAPDRRKRDRWSGNGLCGPVRESRYRPRSSLVRLVRRWAKHASFHEAARLLPRIGRPDFTAGSDRIRRSSDNDTEVARGNLSKPAESTDTGQRLPQVAPMSGGRRESSR</sequence>
<dbReference type="EMBL" id="MNPL01026844">
    <property type="protein sequence ID" value="OQR67913.1"/>
    <property type="molecule type" value="Genomic_DNA"/>
</dbReference>
<dbReference type="InParanoid" id="A0A1V9X3E1"/>
<evidence type="ECO:0000313" key="3">
    <source>
        <dbReference type="Proteomes" id="UP000192247"/>
    </source>
</evidence>
<evidence type="ECO:0000256" key="1">
    <source>
        <dbReference type="SAM" id="MobiDB-lite"/>
    </source>
</evidence>
<proteinExistence type="predicted"/>
<feature type="region of interest" description="Disordered" evidence="1">
    <location>
        <begin position="1"/>
        <end position="58"/>
    </location>
</feature>
<dbReference type="AlphaFoldDB" id="A0A1V9X3E1"/>